<dbReference type="PANTHER" id="PTHR34223:SF51">
    <property type="entry name" value="OS06G0556300 PROTEIN"/>
    <property type="match status" value="1"/>
</dbReference>
<dbReference type="CDD" id="cd22160">
    <property type="entry name" value="F-box_AtFBL13-like"/>
    <property type="match status" value="1"/>
</dbReference>
<accession>K3ZN90</accession>
<gene>
    <name evidence="2" type="ORF">SETIT_8G071700v2</name>
</gene>
<keyword evidence="4" id="KW-1185">Reference proteome</keyword>
<dbReference type="HOGENOM" id="CLU_1597306_0_0_1"/>
<dbReference type="EnsemblPlants" id="KQK94004">
    <property type="protein sequence ID" value="KQK94004"/>
    <property type="gene ID" value="SETIT_028065mg"/>
</dbReference>
<reference evidence="2" key="2">
    <citation type="submission" date="2015-07" db="EMBL/GenBank/DDBJ databases">
        <authorList>
            <person name="Noorani M."/>
        </authorList>
    </citation>
    <scope>NUCLEOTIDE SEQUENCE</scope>
    <source>
        <strain evidence="2">Yugu1</strain>
    </source>
</reference>
<reference evidence="3" key="3">
    <citation type="submission" date="2018-08" db="UniProtKB">
        <authorList>
            <consortium name="EnsemblPlants"/>
        </authorList>
    </citation>
    <scope>IDENTIFICATION</scope>
    <source>
        <strain evidence="3">Yugu1</strain>
    </source>
</reference>
<proteinExistence type="predicted"/>
<name>K3ZN90_SETIT</name>
<dbReference type="InterPro" id="IPR036047">
    <property type="entry name" value="F-box-like_dom_sf"/>
</dbReference>
<dbReference type="Proteomes" id="UP000004995">
    <property type="component" value="Unassembled WGS sequence"/>
</dbReference>
<dbReference type="EMBL" id="CM003535">
    <property type="protein sequence ID" value="RCV37540.1"/>
    <property type="molecule type" value="Genomic_DNA"/>
</dbReference>
<dbReference type="STRING" id="4555.K3ZN90"/>
<sequence length="167" mass="19399">MARRSRAKRAPRPGGQDLISTLPDGVLQHVFSFLPADEAVRTSVLAPRWLHLWRSMGRLRIVSAGRWRSVDDFNEFVDRLLLRREPNLVIFHRDLRWCPTFSKLKTLLLNEWCVAIDVHALVSILKHSPVLEKLILQLIKVFLSKMIYTKAIAHDELIAVNDFVIHY</sequence>
<dbReference type="Gramene" id="KQK94004">
    <property type="protein sequence ID" value="KQK94004"/>
    <property type="gene ID" value="SETIT_028065mg"/>
</dbReference>
<dbReference type="OMA" id="YMEENCS"/>
<dbReference type="PROSITE" id="PS50181">
    <property type="entry name" value="FBOX"/>
    <property type="match status" value="1"/>
</dbReference>
<evidence type="ECO:0000313" key="4">
    <source>
        <dbReference type="Proteomes" id="UP000004995"/>
    </source>
</evidence>
<dbReference type="SUPFAM" id="SSF81383">
    <property type="entry name" value="F-box domain"/>
    <property type="match status" value="1"/>
</dbReference>
<dbReference type="InterPro" id="IPR053197">
    <property type="entry name" value="F-box_SCFL_complex_component"/>
</dbReference>
<dbReference type="Pfam" id="PF00646">
    <property type="entry name" value="F-box"/>
    <property type="match status" value="1"/>
</dbReference>
<dbReference type="AlphaFoldDB" id="K3ZN90"/>
<dbReference type="PANTHER" id="PTHR34223">
    <property type="entry name" value="OS11G0201299 PROTEIN"/>
    <property type="match status" value="1"/>
</dbReference>
<evidence type="ECO:0000259" key="1">
    <source>
        <dbReference type="PROSITE" id="PS50181"/>
    </source>
</evidence>
<evidence type="ECO:0000313" key="2">
    <source>
        <dbReference type="EMBL" id="RCV37540.1"/>
    </source>
</evidence>
<organism evidence="2">
    <name type="scientific">Setaria italica</name>
    <name type="common">Foxtail millet</name>
    <name type="synonym">Panicum italicum</name>
    <dbReference type="NCBI Taxonomy" id="4555"/>
    <lineage>
        <taxon>Eukaryota</taxon>
        <taxon>Viridiplantae</taxon>
        <taxon>Streptophyta</taxon>
        <taxon>Embryophyta</taxon>
        <taxon>Tracheophyta</taxon>
        <taxon>Spermatophyta</taxon>
        <taxon>Magnoliopsida</taxon>
        <taxon>Liliopsida</taxon>
        <taxon>Poales</taxon>
        <taxon>Poaceae</taxon>
        <taxon>PACMAD clade</taxon>
        <taxon>Panicoideae</taxon>
        <taxon>Panicodae</taxon>
        <taxon>Paniceae</taxon>
        <taxon>Cenchrinae</taxon>
        <taxon>Setaria</taxon>
    </lineage>
</organism>
<dbReference type="InterPro" id="IPR001810">
    <property type="entry name" value="F-box_dom"/>
</dbReference>
<evidence type="ECO:0000313" key="3">
    <source>
        <dbReference type="EnsemblPlants" id="KQK94004"/>
    </source>
</evidence>
<dbReference type="InterPro" id="IPR053781">
    <property type="entry name" value="F-box_AtFBL13-like"/>
</dbReference>
<feature type="domain" description="F-box" evidence="1">
    <location>
        <begin position="16"/>
        <end position="70"/>
    </location>
</feature>
<dbReference type="Gene3D" id="3.80.10.10">
    <property type="entry name" value="Ribonuclease Inhibitor"/>
    <property type="match status" value="1"/>
</dbReference>
<reference evidence="2 4" key="1">
    <citation type="journal article" date="2012" name="Nat. Biotechnol.">
        <title>Reference genome sequence of the model plant Setaria.</title>
        <authorList>
            <person name="Bennetzen J.L."/>
            <person name="Schmutz J."/>
            <person name="Wang H."/>
            <person name="Percifield R."/>
            <person name="Hawkins J."/>
            <person name="Pontaroli A.C."/>
            <person name="Estep M."/>
            <person name="Feng L."/>
            <person name="Vaughn J.N."/>
            <person name="Grimwood J."/>
            <person name="Jenkins J."/>
            <person name="Barry K."/>
            <person name="Lindquist E."/>
            <person name="Hellsten U."/>
            <person name="Deshpande S."/>
            <person name="Wang X."/>
            <person name="Wu X."/>
            <person name="Mitros T."/>
            <person name="Triplett J."/>
            <person name="Yang X."/>
            <person name="Ye C.Y."/>
            <person name="Mauro-Herrera M."/>
            <person name="Wang L."/>
            <person name="Li P."/>
            <person name="Sharma M."/>
            <person name="Sharma R."/>
            <person name="Ronald P.C."/>
            <person name="Panaud O."/>
            <person name="Kellogg E.A."/>
            <person name="Brutnell T.P."/>
            <person name="Doust A.N."/>
            <person name="Tuskan G.A."/>
            <person name="Rokhsar D."/>
            <person name="Devos K.M."/>
        </authorList>
    </citation>
    <scope>NUCLEOTIDE SEQUENCE [LARGE SCALE GENOMIC DNA]</scope>
    <source>
        <strain evidence="4">cv. Yugu1</strain>
        <strain evidence="2">Yugu1</strain>
    </source>
</reference>
<protein>
    <recommendedName>
        <fullName evidence="1">F-box domain-containing protein</fullName>
    </recommendedName>
</protein>
<dbReference type="InterPro" id="IPR032675">
    <property type="entry name" value="LRR_dom_sf"/>
</dbReference>
<dbReference type="EMBL" id="AGNK02004736">
    <property type="status" value="NOT_ANNOTATED_CDS"/>
    <property type="molecule type" value="Genomic_DNA"/>
</dbReference>
<dbReference type="OrthoDB" id="695248at2759"/>